<dbReference type="RefSeq" id="WP_320316214.1">
    <property type="nucleotide sequence ID" value="NZ_JAVIIX010000004.1"/>
</dbReference>
<comment type="caution">
    <text evidence="3">The sequence shown here is derived from an EMBL/GenBank/DDBJ whole genome shotgun (WGS) entry which is preliminary data.</text>
</comment>
<keyword evidence="4" id="KW-1185">Reference proteome</keyword>
<sequence length="510" mass="54489">MTSIVNAVGVPLPYSGTSTHWFSAAGSGPDLWGTSGNDTFYGASGVNVTMHGSYGDDIYYLYAAGNKVAEGYGAGIDTISTWMSYKLPDNVENLVVTNAKNFAFGNDLDNIITAKAGHQTLDGGKGNDVLIDGGGGYDTFIIAKGNGSDLIANFAATDTVRLDGYGFTSFDAIHSNMIQAGSNVILNLGSGEILEFKDTTIDKIQPSQFELPIDKSGMTLSFSDEFNTLNLHNSQGGTWDTNFWWGAPNGSTLTQNNELQWYIDANYAPTSSVHPFSVNNGVLTITAAQAPADIKPLINNYEYTSGILTTHDSFSQTYGYFEMRADLPENTGAWPAFWLLPQDGSWPPELDAVEMYGQNPNSLLMTAHSNATGTHTTVSSTVNVMDTAGFHTYGVLWTPDKLVWTYDGVQVAEAATPSDMNKPMYMLVDLAIGGQAGAPPDHLATPAQMKIDYIHAYTLGAVQANPLIMTSSTTTPTQSTATQSTATHSFAAHSFADSTLHHGSEFGGHA</sequence>
<dbReference type="Gene3D" id="2.60.120.200">
    <property type="match status" value="1"/>
</dbReference>
<reference evidence="3 4" key="1">
    <citation type="submission" date="2023-08" db="EMBL/GenBank/DDBJ databases">
        <title>Implementing the SeqCode for naming new Mesorhizobium species isolated from Vachellia karroo root nodules.</title>
        <authorList>
            <person name="Van Lill M."/>
        </authorList>
    </citation>
    <scope>NUCLEOTIDE SEQUENCE [LARGE SCALE GENOMIC DNA]</scope>
    <source>
        <strain evidence="3 4">VK23A</strain>
    </source>
</reference>
<dbReference type="SUPFAM" id="SSF49899">
    <property type="entry name" value="Concanavalin A-like lectins/glucanases"/>
    <property type="match status" value="1"/>
</dbReference>
<dbReference type="PANTHER" id="PTHR10963:SF55">
    <property type="entry name" value="GLYCOSIDE HYDROLASE FAMILY 16 PROTEIN"/>
    <property type="match status" value="1"/>
</dbReference>
<dbReference type="SUPFAM" id="SSF51120">
    <property type="entry name" value="beta-Roll"/>
    <property type="match status" value="1"/>
</dbReference>
<name>A0ABU4XAT4_9HYPH</name>
<dbReference type="Gene3D" id="2.150.10.10">
    <property type="entry name" value="Serralysin-like metalloprotease, C-terminal"/>
    <property type="match status" value="1"/>
</dbReference>
<evidence type="ECO:0000313" key="4">
    <source>
        <dbReference type="Proteomes" id="UP001271780"/>
    </source>
</evidence>
<evidence type="ECO:0000313" key="3">
    <source>
        <dbReference type="EMBL" id="MDX8471898.1"/>
    </source>
</evidence>
<organism evidence="3 4">
    <name type="scientific">Mesorhizobium dulcispinae</name>
    <dbReference type="NCBI Taxonomy" id="3072316"/>
    <lineage>
        <taxon>Bacteria</taxon>
        <taxon>Pseudomonadati</taxon>
        <taxon>Pseudomonadota</taxon>
        <taxon>Alphaproteobacteria</taxon>
        <taxon>Hyphomicrobiales</taxon>
        <taxon>Phyllobacteriaceae</taxon>
        <taxon>Mesorhizobium</taxon>
    </lineage>
</organism>
<accession>A0ABU4XAT4</accession>
<feature type="domain" description="GH16" evidence="2">
    <location>
        <begin position="194"/>
        <end position="462"/>
    </location>
</feature>
<comment type="similarity">
    <text evidence="1">Belongs to the glycosyl hydrolase 16 family.</text>
</comment>
<dbReference type="InterPro" id="IPR000757">
    <property type="entry name" value="Beta-glucanase-like"/>
</dbReference>
<dbReference type="CDD" id="cd08023">
    <property type="entry name" value="GH16_laminarinase_like"/>
    <property type="match status" value="1"/>
</dbReference>
<evidence type="ECO:0000256" key="1">
    <source>
        <dbReference type="ARBA" id="ARBA00006865"/>
    </source>
</evidence>
<protein>
    <submittedName>
        <fullName evidence="3">Family 16 glycosylhydrolase</fullName>
    </submittedName>
</protein>
<dbReference type="PANTHER" id="PTHR10963">
    <property type="entry name" value="GLYCOSYL HYDROLASE-RELATED"/>
    <property type="match status" value="1"/>
</dbReference>
<dbReference type="InterPro" id="IPR011049">
    <property type="entry name" value="Serralysin-like_metalloprot_C"/>
</dbReference>
<dbReference type="Proteomes" id="UP001271780">
    <property type="component" value="Unassembled WGS sequence"/>
</dbReference>
<dbReference type="InterPro" id="IPR013320">
    <property type="entry name" value="ConA-like_dom_sf"/>
</dbReference>
<dbReference type="Pfam" id="PF00722">
    <property type="entry name" value="Glyco_hydro_16"/>
    <property type="match status" value="1"/>
</dbReference>
<dbReference type="InterPro" id="IPR050546">
    <property type="entry name" value="Glycosyl_Hydrlase_16"/>
</dbReference>
<evidence type="ECO:0000259" key="2">
    <source>
        <dbReference type="PROSITE" id="PS51762"/>
    </source>
</evidence>
<dbReference type="PRINTS" id="PR00313">
    <property type="entry name" value="CABNDNGRPT"/>
</dbReference>
<proteinExistence type="inferred from homology"/>
<dbReference type="EMBL" id="JAVIIZ010000003">
    <property type="protein sequence ID" value="MDX8471898.1"/>
    <property type="molecule type" value="Genomic_DNA"/>
</dbReference>
<gene>
    <name evidence="3" type="ORF">RFM27_07440</name>
</gene>
<dbReference type="PROSITE" id="PS51762">
    <property type="entry name" value="GH16_2"/>
    <property type="match status" value="1"/>
</dbReference>